<dbReference type="Pfam" id="PF11975">
    <property type="entry name" value="Glyco_hydro_4C"/>
    <property type="match status" value="1"/>
</dbReference>
<dbReference type="GO" id="GO:0004553">
    <property type="term" value="F:hydrolase activity, hydrolyzing O-glycosyl compounds"/>
    <property type="evidence" value="ECO:0007669"/>
    <property type="project" value="InterPro"/>
</dbReference>
<feature type="binding site" evidence="8">
    <location>
        <position position="288"/>
    </location>
    <ligand>
        <name>substrate</name>
    </ligand>
</feature>
<sequence length="445" mass="50488">MKKEFSVVIAGGGSTFTPGIVMMLLENQERFPIRKLKFYDNFAARQETVAEACKILLQERAPHIEFSYTTDPEEAFSDVDFCMAHIRAGLYAMREQDEKIPLRHGCVGQETCGAGGMAYGLRSIPAVIELIDYMEKYSPNAWMLNYSNPAAIVAEACRVMRPNSKVLNICDMPIGIETRIAEILGYDDRKQFDIMYYGLNHFGWWKEFKDAATGEDLMPRIKEYITEYGYLPPSAMNGAQHTDESWKETFIKVRDVYALDPETIPNTYLKYYMYPDYVVEHSNKEFTRANEVMEGREKEVFTECHRIIANGTATDTTIEVEEHASYIVDLATAIAFNTKERMLLIVSNNGAISNFDPTAMVEIPCIVDNTGAKPLQIGEIPEFQKGMMNQQVSVEKLVVQAHVEGSKQKLWQALTLSATIPSAKVAKDILEDLLEANKEFWVEMK</sequence>
<dbReference type="CDD" id="cd05298">
    <property type="entry name" value="GH4_GlvA_pagL_like"/>
    <property type="match status" value="1"/>
</dbReference>
<evidence type="ECO:0000313" key="14">
    <source>
        <dbReference type="EMBL" id="KOO04819.1"/>
    </source>
</evidence>
<evidence type="ECO:0000256" key="2">
    <source>
        <dbReference type="ARBA" id="ARBA00022723"/>
    </source>
</evidence>
<dbReference type="InterPro" id="IPR015955">
    <property type="entry name" value="Lactate_DH/Glyco_Ohase_4_C"/>
</dbReference>
<comment type="caution">
    <text evidence="14">The sequence shown here is derived from an EMBL/GenBank/DDBJ whole genome shotgun (WGS) entry which is preliminary data.</text>
</comment>
<dbReference type="RefSeq" id="WP_053394477.1">
    <property type="nucleotide sequence ID" value="NZ_LHPJ01000004.1"/>
</dbReference>
<feature type="site" description="Increases basicity of active site Tyr" evidence="10">
    <location>
        <position position="110"/>
    </location>
</feature>
<dbReference type="AlphaFoldDB" id="A0A0M0HRX7"/>
<keyword evidence="6 11" id="KW-0326">Glycosidase</keyword>
<feature type="active site" description="Proton donor" evidence="7">
    <location>
        <position position="171"/>
    </location>
</feature>
<dbReference type="PRINTS" id="PR00732">
    <property type="entry name" value="GLHYDRLASE4"/>
</dbReference>
<evidence type="ECO:0000256" key="4">
    <source>
        <dbReference type="ARBA" id="ARBA00023027"/>
    </source>
</evidence>
<keyword evidence="12" id="KW-0812">Transmembrane</keyword>
<keyword evidence="9" id="KW-0170">Cobalt</keyword>
<gene>
    <name evidence="14" type="ORF">AKJ17_03905</name>
</gene>
<feature type="domain" description="Glycosyl hydrolase family 4 C-terminal" evidence="13">
    <location>
        <begin position="196"/>
        <end position="418"/>
    </location>
</feature>
<dbReference type="Gene3D" id="3.90.110.10">
    <property type="entry name" value="Lactate dehydrogenase/glycoside hydrolase, family 4, C-terminal"/>
    <property type="match status" value="1"/>
</dbReference>
<dbReference type="GO" id="GO:0046872">
    <property type="term" value="F:metal ion binding"/>
    <property type="evidence" value="ECO:0007669"/>
    <property type="project" value="UniProtKB-KW"/>
</dbReference>
<evidence type="ECO:0000256" key="9">
    <source>
        <dbReference type="PIRSR" id="PIRSR601088-3"/>
    </source>
</evidence>
<keyword evidence="3 11" id="KW-0378">Hydrolase</keyword>
<keyword evidence="9" id="KW-0533">Nickel</keyword>
<dbReference type="InterPro" id="IPR019802">
    <property type="entry name" value="GlycHydrolase_4_CS"/>
</dbReference>
<organism evidence="14 15">
    <name type="scientific">Vibrio nereis</name>
    <dbReference type="NCBI Taxonomy" id="693"/>
    <lineage>
        <taxon>Bacteria</taxon>
        <taxon>Pseudomonadati</taxon>
        <taxon>Pseudomonadota</taxon>
        <taxon>Gammaproteobacteria</taxon>
        <taxon>Vibrionales</taxon>
        <taxon>Vibrionaceae</taxon>
        <taxon>Vibrio</taxon>
    </lineage>
</organism>
<evidence type="ECO:0000256" key="12">
    <source>
        <dbReference type="SAM" id="Phobius"/>
    </source>
</evidence>
<evidence type="ECO:0000313" key="15">
    <source>
        <dbReference type="Proteomes" id="UP000037515"/>
    </source>
</evidence>
<feature type="binding site" evidence="8">
    <location>
        <position position="94"/>
    </location>
    <ligand>
        <name>substrate</name>
    </ligand>
</feature>
<evidence type="ECO:0000256" key="7">
    <source>
        <dbReference type="PIRSR" id="PIRSR601088-1"/>
    </source>
</evidence>
<dbReference type="InterPro" id="IPR022616">
    <property type="entry name" value="Glyco_hydro_4_C"/>
</dbReference>
<dbReference type="SUPFAM" id="SSF51735">
    <property type="entry name" value="NAD(P)-binding Rossmann-fold domains"/>
    <property type="match status" value="1"/>
</dbReference>
<evidence type="ECO:0000256" key="5">
    <source>
        <dbReference type="ARBA" id="ARBA00023211"/>
    </source>
</evidence>
<accession>A0A0M0HRX7</accession>
<dbReference type="OrthoDB" id="9767022at2"/>
<keyword evidence="15" id="KW-1185">Reference proteome</keyword>
<feature type="binding site" evidence="9">
    <location>
        <position position="170"/>
    </location>
    <ligand>
        <name>Mn(2+)</name>
        <dbReference type="ChEBI" id="CHEBI:29035"/>
    </ligand>
</feature>
<dbReference type="PANTHER" id="PTHR32092:SF14">
    <property type="entry name" value="MALTOSE-6'-PHOSPHATE GLUCOSIDASE"/>
    <property type="match status" value="1"/>
</dbReference>
<feature type="binding site" evidence="8">
    <location>
        <position position="148"/>
    </location>
    <ligand>
        <name>substrate</name>
    </ligand>
</feature>
<dbReference type="SUPFAM" id="SSF56327">
    <property type="entry name" value="LDH C-terminal domain-like"/>
    <property type="match status" value="1"/>
</dbReference>
<dbReference type="PROSITE" id="PS01324">
    <property type="entry name" value="GLYCOSYL_HYDROL_F4"/>
    <property type="match status" value="1"/>
</dbReference>
<keyword evidence="5 9" id="KW-0464">Manganese</keyword>
<comment type="cofactor">
    <cofactor evidence="11">
        <name>NAD(+)</name>
        <dbReference type="ChEBI" id="CHEBI:57540"/>
    </cofactor>
    <text evidence="11">Binds 1 NAD(+) per subunit.</text>
</comment>
<evidence type="ECO:0000256" key="10">
    <source>
        <dbReference type="PIRSR" id="PIRSR601088-4"/>
    </source>
</evidence>
<evidence type="ECO:0000256" key="11">
    <source>
        <dbReference type="RuleBase" id="RU361152"/>
    </source>
</evidence>
<dbReference type="GO" id="GO:0005975">
    <property type="term" value="P:carbohydrate metabolic process"/>
    <property type="evidence" value="ECO:0007669"/>
    <property type="project" value="InterPro"/>
</dbReference>
<protein>
    <submittedName>
        <fullName evidence="14">6-phospho-alpha-glucosidase</fullName>
    </submittedName>
</protein>
<proteinExistence type="inferred from homology"/>
<dbReference type="Proteomes" id="UP000037515">
    <property type="component" value="Unassembled WGS sequence"/>
</dbReference>
<keyword evidence="12" id="KW-0472">Membrane</keyword>
<dbReference type="InterPro" id="IPR001088">
    <property type="entry name" value="Glyco_hydro_4"/>
</dbReference>
<keyword evidence="9" id="KW-0408">Iron</keyword>
<name>A0A0M0HRX7_VIBNE</name>
<evidence type="ECO:0000256" key="1">
    <source>
        <dbReference type="ARBA" id="ARBA00010141"/>
    </source>
</evidence>
<keyword evidence="4 11" id="KW-0520">NAD</keyword>
<keyword evidence="2 9" id="KW-0479">Metal-binding</keyword>
<dbReference type="PATRIC" id="fig|693.5.peg.788"/>
<evidence type="ECO:0000256" key="8">
    <source>
        <dbReference type="PIRSR" id="PIRSR601088-2"/>
    </source>
</evidence>
<dbReference type="Gene3D" id="3.40.50.720">
    <property type="entry name" value="NAD(P)-binding Rossmann-like Domain"/>
    <property type="match status" value="1"/>
</dbReference>
<dbReference type="GO" id="GO:0016616">
    <property type="term" value="F:oxidoreductase activity, acting on the CH-OH group of donors, NAD or NADP as acceptor"/>
    <property type="evidence" value="ECO:0007669"/>
    <property type="project" value="InterPro"/>
</dbReference>
<feature type="binding site" evidence="9">
    <location>
        <position position="201"/>
    </location>
    <ligand>
        <name>Mn(2+)</name>
        <dbReference type="ChEBI" id="CHEBI:29035"/>
    </ligand>
</feature>
<dbReference type="EMBL" id="LHPJ01000004">
    <property type="protein sequence ID" value="KOO04819.1"/>
    <property type="molecule type" value="Genomic_DNA"/>
</dbReference>
<evidence type="ECO:0000256" key="6">
    <source>
        <dbReference type="ARBA" id="ARBA00023295"/>
    </source>
</evidence>
<dbReference type="PANTHER" id="PTHR32092">
    <property type="entry name" value="6-PHOSPHO-BETA-GLUCOSIDASE-RELATED"/>
    <property type="match status" value="1"/>
</dbReference>
<dbReference type="STRING" id="693.AKJ17_03905"/>
<evidence type="ECO:0000259" key="13">
    <source>
        <dbReference type="Pfam" id="PF11975"/>
    </source>
</evidence>
<dbReference type="Pfam" id="PF02056">
    <property type="entry name" value="Glyco_hydro_4"/>
    <property type="match status" value="1"/>
</dbReference>
<dbReference type="InterPro" id="IPR036291">
    <property type="entry name" value="NAD(P)-bd_dom_sf"/>
</dbReference>
<reference evidence="15" key="1">
    <citation type="submission" date="2015-08" db="EMBL/GenBank/DDBJ databases">
        <title>Vibrio galatheae sp. nov., a novel member of the Vibrionaceae family isolated from the Solomon Islands.</title>
        <authorList>
            <person name="Giubergia S."/>
            <person name="Machado H."/>
            <person name="Mateiu R.V."/>
            <person name="Gram L."/>
        </authorList>
    </citation>
    <scope>NUCLEOTIDE SEQUENCE [LARGE SCALE GENOMIC DNA]</scope>
    <source>
        <strain evidence="15">DSM 19584</strain>
    </source>
</reference>
<evidence type="ECO:0000256" key="3">
    <source>
        <dbReference type="ARBA" id="ARBA00022801"/>
    </source>
</evidence>
<feature type="active site" description="Proton acceptor" evidence="7">
    <location>
        <position position="268"/>
    </location>
</feature>
<keyword evidence="12" id="KW-1133">Transmembrane helix</keyword>
<comment type="similarity">
    <text evidence="1 11">Belongs to the glycosyl hydrolase 4 family.</text>
</comment>
<feature type="transmembrane region" description="Helical" evidence="12">
    <location>
        <begin position="6"/>
        <end position="25"/>
    </location>
</feature>